<feature type="domain" description="YHYH" evidence="2">
    <location>
        <begin position="166"/>
        <end position="371"/>
    </location>
</feature>
<evidence type="ECO:0000256" key="1">
    <source>
        <dbReference type="SAM" id="MobiDB-lite"/>
    </source>
</evidence>
<protein>
    <recommendedName>
        <fullName evidence="2">YHYH domain-containing protein</fullName>
    </recommendedName>
</protein>
<dbReference type="KEGG" id="prr:AT705_23195"/>
<organism evidence="3 4">
    <name type="scientific">Pseudoalteromonas rubra</name>
    <dbReference type="NCBI Taxonomy" id="43658"/>
    <lineage>
        <taxon>Bacteria</taxon>
        <taxon>Pseudomonadati</taxon>
        <taxon>Pseudomonadota</taxon>
        <taxon>Gammaproteobacteria</taxon>
        <taxon>Alteromonadales</taxon>
        <taxon>Pseudoalteromonadaceae</taxon>
        <taxon>Pseudoalteromonas</taxon>
    </lineage>
</organism>
<name>A0A0U3H484_9GAMM</name>
<evidence type="ECO:0000259" key="2">
    <source>
        <dbReference type="Pfam" id="PF14240"/>
    </source>
</evidence>
<dbReference type="AlphaFoldDB" id="A0A0U3H484"/>
<sequence>MFSSMGVISMNIVHKRSLLTVWVSVWMLSACGGSGSGDDSSTQVQSSSPSGEVSGSSSGSATVSDNTTDNTGDNGTGSDDSGSEAPELNTDTGTALTSGSTDGVLCDYFYNEFNDSASVQMTSNADWSCTGIARLLTANGIPDHQTGTFPNSGNPNTISEAPVSVSYPLTPEQTDTVSTLGGPRGATGYVLNGVKIDANTAGSCDDSGNSCSLVGNTGNWHIEALGQTSFDFGTDDNNAHVQPNGSYHYHGMPEGFIAMRGGSESSMTLIGWAADGFPIYARYGFSDAQDAGSALKVMTGSYQLVQNVSNSRPATSVYALGTFAQDWEYVAGSGDLDECNGRYGVTPEFPQGIYHYYATDTYPYFQRCVKGKL</sequence>
<evidence type="ECO:0000313" key="4">
    <source>
        <dbReference type="Proteomes" id="UP000069015"/>
    </source>
</evidence>
<evidence type="ECO:0000313" key="3">
    <source>
        <dbReference type="EMBL" id="ALU46099.1"/>
    </source>
</evidence>
<feature type="region of interest" description="Disordered" evidence="1">
    <location>
        <begin position="34"/>
        <end position="96"/>
    </location>
</feature>
<dbReference type="InterPro" id="IPR025924">
    <property type="entry name" value="YHYH_dom"/>
</dbReference>
<dbReference type="EMBL" id="CP013612">
    <property type="protein sequence ID" value="ALU46099.1"/>
    <property type="molecule type" value="Genomic_DNA"/>
</dbReference>
<accession>A0A0U3H484</accession>
<dbReference type="Pfam" id="PF14240">
    <property type="entry name" value="YHYH"/>
    <property type="match status" value="1"/>
</dbReference>
<gene>
    <name evidence="3" type="ORF">AT705_23195</name>
</gene>
<proteinExistence type="predicted"/>
<reference evidence="3 4" key="1">
    <citation type="submission" date="2015-12" db="EMBL/GenBank/DDBJ databases">
        <title>Complete genome sequence of Pseudoalteromonas rubra SCSIO 6842, harboring a conjugative plasmid.</title>
        <authorList>
            <person name="Li B."/>
            <person name="Wang X."/>
        </authorList>
    </citation>
    <scope>NUCLEOTIDE SEQUENCE [LARGE SCALE GENOMIC DNA]</scope>
    <source>
        <strain evidence="3 4">SCSIO 6842</strain>
    </source>
</reference>
<dbReference type="Proteomes" id="UP000069015">
    <property type="component" value="Chromosome 2"/>
</dbReference>
<feature type="compositionally biased region" description="Low complexity" evidence="1">
    <location>
        <begin position="37"/>
        <end position="80"/>
    </location>
</feature>